<evidence type="ECO:0000259" key="4">
    <source>
        <dbReference type="PROSITE" id="PS50932"/>
    </source>
</evidence>
<dbReference type="Gene3D" id="3.40.50.2300">
    <property type="match status" value="2"/>
</dbReference>
<dbReference type="SUPFAM" id="SSF47413">
    <property type="entry name" value="lambda repressor-like DNA-binding domains"/>
    <property type="match status" value="1"/>
</dbReference>
<evidence type="ECO:0000313" key="6">
    <source>
        <dbReference type="Proteomes" id="UP000479226"/>
    </source>
</evidence>
<dbReference type="InterPro" id="IPR028082">
    <property type="entry name" value="Peripla_BP_I"/>
</dbReference>
<organism evidence="5 6">
    <name type="scientific">Arthrobacter silviterrae</name>
    <dbReference type="NCBI Taxonomy" id="2026658"/>
    <lineage>
        <taxon>Bacteria</taxon>
        <taxon>Bacillati</taxon>
        <taxon>Actinomycetota</taxon>
        <taxon>Actinomycetes</taxon>
        <taxon>Micrococcales</taxon>
        <taxon>Micrococcaceae</taxon>
        <taxon>Arthrobacter</taxon>
    </lineage>
</organism>
<evidence type="ECO:0000256" key="1">
    <source>
        <dbReference type="ARBA" id="ARBA00023015"/>
    </source>
</evidence>
<keyword evidence="2" id="KW-0238">DNA-binding</keyword>
<evidence type="ECO:0000313" key="5">
    <source>
        <dbReference type="EMBL" id="NGN84382.1"/>
    </source>
</evidence>
<proteinExistence type="predicted"/>
<dbReference type="InterPro" id="IPR000843">
    <property type="entry name" value="HTH_LacI"/>
</dbReference>
<dbReference type="PANTHER" id="PTHR30146:SF109">
    <property type="entry name" value="HTH-TYPE TRANSCRIPTIONAL REGULATOR GALS"/>
    <property type="match status" value="1"/>
</dbReference>
<evidence type="ECO:0000256" key="3">
    <source>
        <dbReference type="ARBA" id="ARBA00023163"/>
    </source>
</evidence>
<dbReference type="CDD" id="cd06267">
    <property type="entry name" value="PBP1_LacI_sugar_binding-like"/>
    <property type="match status" value="1"/>
</dbReference>
<dbReference type="PANTHER" id="PTHR30146">
    <property type="entry name" value="LACI-RELATED TRANSCRIPTIONAL REPRESSOR"/>
    <property type="match status" value="1"/>
</dbReference>
<dbReference type="InterPro" id="IPR010982">
    <property type="entry name" value="Lambda_DNA-bd_dom_sf"/>
</dbReference>
<evidence type="ECO:0000256" key="2">
    <source>
        <dbReference type="ARBA" id="ARBA00023125"/>
    </source>
</evidence>
<dbReference type="SMART" id="SM00354">
    <property type="entry name" value="HTH_LACI"/>
    <property type="match status" value="1"/>
</dbReference>
<dbReference type="EMBL" id="JAAKZI010000023">
    <property type="protein sequence ID" value="NGN84382.1"/>
    <property type="molecule type" value="Genomic_DNA"/>
</dbReference>
<accession>A0ABX0DBT4</accession>
<dbReference type="Gene3D" id="1.10.260.40">
    <property type="entry name" value="lambda repressor-like DNA-binding domains"/>
    <property type="match status" value="1"/>
</dbReference>
<protein>
    <submittedName>
        <fullName evidence="5">LacI family transcriptional regulator</fullName>
    </submittedName>
</protein>
<name>A0ABX0DBT4_9MICC</name>
<keyword evidence="1" id="KW-0805">Transcription regulation</keyword>
<sequence>MVISQRATIQDVALLSGLSICTVSRALRNLPNVSEKSQQLVAQAAEKLGYKASSAAARLAGGSTGSVAIVAPTATSWFFAQAVEAAEEVFADSGWDPLLISLRNKPSVRKQLFGDLTALSQRVDGVLLLNVDLDADEIAALHASPLAVVSVGMSHVPWDNVGIDDEQAAWTATGHLLDLGHWDLAVLTGHEMSGTSVCSSRDRLAGFHRALDSHDLTVHPDLVVAAGSTIEGGRRAMTEILANRSLPTAVFAACDEAAFGALMALREHGKSAPRDVSVVGLDDHPMSWFMGLSTVAQPVADQGAFAANLMCERLQDPLVPTEGSRHMLGVKLIERKTTRRKR</sequence>
<dbReference type="Proteomes" id="UP000479226">
    <property type="component" value="Unassembled WGS sequence"/>
</dbReference>
<dbReference type="Pfam" id="PF00356">
    <property type="entry name" value="LacI"/>
    <property type="match status" value="1"/>
</dbReference>
<dbReference type="InterPro" id="IPR046335">
    <property type="entry name" value="LacI/GalR-like_sensor"/>
</dbReference>
<comment type="caution">
    <text evidence="5">The sequence shown here is derived from an EMBL/GenBank/DDBJ whole genome shotgun (WGS) entry which is preliminary data.</text>
</comment>
<dbReference type="Pfam" id="PF13377">
    <property type="entry name" value="Peripla_BP_3"/>
    <property type="match status" value="1"/>
</dbReference>
<dbReference type="CDD" id="cd01392">
    <property type="entry name" value="HTH_LacI"/>
    <property type="match status" value="1"/>
</dbReference>
<dbReference type="SUPFAM" id="SSF53822">
    <property type="entry name" value="Periplasmic binding protein-like I"/>
    <property type="match status" value="1"/>
</dbReference>
<keyword evidence="6" id="KW-1185">Reference proteome</keyword>
<dbReference type="PROSITE" id="PS50932">
    <property type="entry name" value="HTH_LACI_2"/>
    <property type="match status" value="1"/>
</dbReference>
<feature type="domain" description="HTH lacI-type" evidence="4">
    <location>
        <begin position="7"/>
        <end position="61"/>
    </location>
</feature>
<gene>
    <name evidence="5" type="ORF">G6N77_13075</name>
</gene>
<keyword evidence="3" id="KW-0804">Transcription</keyword>
<reference evidence="5 6" key="1">
    <citation type="submission" date="2020-02" db="EMBL/GenBank/DDBJ databases">
        <title>Genome sequence of the type strain DSM 27180 of Arthrobacter silviterrae.</title>
        <authorList>
            <person name="Gao J."/>
            <person name="Sun J."/>
        </authorList>
    </citation>
    <scope>NUCLEOTIDE SEQUENCE [LARGE SCALE GENOMIC DNA]</scope>
    <source>
        <strain evidence="5 6">DSM 27180</strain>
    </source>
</reference>